<keyword evidence="3" id="KW-0238">DNA-binding</keyword>
<keyword evidence="4" id="KW-0804">Transcription</keyword>
<dbReference type="GO" id="GO:0003677">
    <property type="term" value="F:DNA binding"/>
    <property type="evidence" value="ECO:0007669"/>
    <property type="project" value="UniProtKB-KW"/>
</dbReference>
<dbReference type="GO" id="GO:0005634">
    <property type="term" value="C:nucleus"/>
    <property type="evidence" value="ECO:0007669"/>
    <property type="project" value="UniProtKB-SubCell"/>
</dbReference>
<dbReference type="GO" id="GO:0046983">
    <property type="term" value="F:protein dimerization activity"/>
    <property type="evidence" value="ECO:0007669"/>
    <property type="project" value="InterPro"/>
</dbReference>
<dbReference type="Gene3D" id="3.40.1810.10">
    <property type="entry name" value="Transcription factor, MADS-box"/>
    <property type="match status" value="1"/>
</dbReference>
<protein>
    <recommendedName>
        <fullName evidence="7">MADS-box domain-containing protein</fullName>
    </recommendedName>
</protein>
<dbReference type="OMA" id="IWRLESM"/>
<evidence type="ECO:0000313" key="8">
    <source>
        <dbReference type="EMBL" id="KAH7415838.1"/>
    </source>
</evidence>
<comment type="subcellular location">
    <subcellularLocation>
        <location evidence="1">Nucleus</location>
    </subcellularLocation>
</comment>
<evidence type="ECO:0000259" key="7">
    <source>
        <dbReference type="PROSITE" id="PS50066"/>
    </source>
</evidence>
<evidence type="ECO:0000313" key="9">
    <source>
        <dbReference type="Proteomes" id="UP000825935"/>
    </source>
</evidence>
<evidence type="ECO:0000256" key="3">
    <source>
        <dbReference type="ARBA" id="ARBA00023125"/>
    </source>
</evidence>
<name>A0A8T2TFN2_CERRI</name>
<accession>A0A8T2TFN2</accession>
<dbReference type="PANTHER" id="PTHR48019">
    <property type="entry name" value="SERUM RESPONSE FACTOR HOMOLOG"/>
    <property type="match status" value="1"/>
</dbReference>
<feature type="domain" description="MADS-box" evidence="7">
    <location>
        <begin position="1"/>
        <end position="53"/>
    </location>
</feature>
<evidence type="ECO:0000256" key="1">
    <source>
        <dbReference type="ARBA" id="ARBA00004123"/>
    </source>
</evidence>
<dbReference type="PROSITE" id="PS50066">
    <property type="entry name" value="MADS_BOX_2"/>
    <property type="match status" value="1"/>
</dbReference>
<dbReference type="PRINTS" id="PR00404">
    <property type="entry name" value="MADSDOMAIN"/>
</dbReference>
<proteinExistence type="predicted"/>
<comment type="caution">
    <text evidence="8">The sequence shown here is derived from an EMBL/GenBank/DDBJ whole genome shotgun (WGS) entry which is preliminary data.</text>
</comment>
<keyword evidence="5" id="KW-0539">Nucleus</keyword>
<dbReference type="SMART" id="SM00432">
    <property type="entry name" value="MADS"/>
    <property type="match status" value="1"/>
</dbReference>
<dbReference type="Proteomes" id="UP000825935">
    <property type="component" value="Chromosome 14"/>
</dbReference>
<dbReference type="InterPro" id="IPR002100">
    <property type="entry name" value="TF_MADSbox"/>
</dbReference>
<evidence type="ECO:0000256" key="6">
    <source>
        <dbReference type="SAM" id="Coils"/>
    </source>
</evidence>
<dbReference type="Pfam" id="PF00319">
    <property type="entry name" value="SRF-TF"/>
    <property type="match status" value="1"/>
</dbReference>
<keyword evidence="6" id="KW-0175">Coiled coil</keyword>
<feature type="coiled-coil region" evidence="6">
    <location>
        <begin position="114"/>
        <end position="171"/>
    </location>
</feature>
<gene>
    <name evidence="8" type="ORF">KP509_14G063000</name>
</gene>
<dbReference type="SUPFAM" id="SSF55455">
    <property type="entry name" value="SRF-like"/>
    <property type="match status" value="1"/>
</dbReference>
<dbReference type="OrthoDB" id="1898716at2759"/>
<sequence>MGRVKLAIKTIETAVGRQVTYSKRRAGLEKKAQELATLCDIDLLLILFSPAGKPSWINGSKSPPEEVLMRFANLSPQDRAKRKVEALEQLKRVFKKLDHNVNVEDYTRVPTNSIEELHQHLQNLQLQFLHLQQRLRLYETYQTLEEANSVERVLQKRLEEVRSRKQQLSNLCVAPYNESMEQQEIYADVVMPSSVQQHQGANWDANGSRQQTTTWDFEGNRQHSSSNWDTDGTRQLNNIALSQLSSPMFMQSNLL</sequence>
<evidence type="ECO:0000256" key="2">
    <source>
        <dbReference type="ARBA" id="ARBA00023015"/>
    </source>
</evidence>
<keyword evidence="2" id="KW-0805">Transcription regulation</keyword>
<reference evidence="8" key="1">
    <citation type="submission" date="2021-08" db="EMBL/GenBank/DDBJ databases">
        <title>WGS assembly of Ceratopteris richardii.</title>
        <authorList>
            <person name="Marchant D.B."/>
            <person name="Chen G."/>
            <person name="Jenkins J."/>
            <person name="Shu S."/>
            <person name="Leebens-Mack J."/>
            <person name="Grimwood J."/>
            <person name="Schmutz J."/>
            <person name="Soltis P."/>
            <person name="Soltis D."/>
            <person name="Chen Z.-H."/>
        </authorList>
    </citation>
    <scope>NUCLEOTIDE SEQUENCE</scope>
    <source>
        <strain evidence="8">Whitten #5841</strain>
        <tissue evidence="8">Leaf</tissue>
    </source>
</reference>
<dbReference type="AlphaFoldDB" id="A0A8T2TFN2"/>
<keyword evidence="9" id="KW-1185">Reference proteome</keyword>
<dbReference type="InterPro" id="IPR036879">
    <property type="entry name" value="TF_MADSbox_sf"/>
</dbReference>
<dbReference type="EMBL" id="CM035419">
    <property type="protein sequence ID" value="KAH7415838.1"/>
    <property type="molecule type" value="Genomic_DNA"/>
</dbReference>
<evidence type="ECO:0000256" key="5">
    <source>
        <dbReference type="ARBA" id="ARBA00023242"/>
    </source>
</evidence>
<dbReference type="InterPro" id="IPR050142">
    <property type="entry name" value="MADS-box/MEF2_TF"/>
</dbReference>
<organism evidence="8 9">
    <name type="scientific">Ceratopteris richardii</name>
    <name type="common">Triangle waterfern</name>
    <dbReference type="NCBI Taxonomy" id="49495"/>
    <lineage>
        <taxon>Eukaryota</taxon>
        <taxon>Viridiplantae</taxon>
        <taxon>Streptophyta</taxon>
        <taxon>Embryophyta</taxon>
        <taxon>Tracheophyta</taxon>
        <taxon>Polypodiopsida</taxon>
        <taxon>Polypodiidae</taxon>
        <taxon>Polypodiales</taxon>
        <taxon>Pteridineae</taxon>
        <taxon>Pteridaceae</taxon>
        <taxon>Parkerioideae</taxon>
        <taxon>Ceratopteris</taxon>
    </lineage>
</organism>
<evidence type="ECO:0000256" key="4">
    <source>
        <dbReference type="ARBA" id="ARBA00023163"/>
    </source>
</evidence>